<evidence type="ECO:0000313" key="2">
    <source>
        <dbReference type="EMBL" id="SFJ23390.1"/>
    </source>
</evidence>
<dbReference type="AlphaFoldDB" id="A0A1I3PPY4"/>
<proteinExistence type="predicted"/>
<dbReference type="GO" id="GO:0016758">
    <property type="term" value="F:hexosyltransferase activity"/>
    <property type="evidence" value="ECO:0007669"/>
    <property type="project" value="UniProtKB-ARBA"/>
</dbReference>
<keyword evidence="2" id="KW-0808">Transferase</keyword>
<dbReference type="Pfam" id="PF00535">
    <property type="entry name" value="Glycos_transf_2"/>
    <property type="match status" value="1"/>
</dbReference>
<dbReference type="Proteomes" id="UP000198670">
    <property type="component" value="Unassembled WGS sequence"/>
</dbReference>
<keyword evidence="3" id="KW-1185">Reference proteome</keyword>
<organism evidence="2 3">
    <name type="scientific">Parapedobacter indicus</name>
    <dbReference type="NCBI Taxonomy" id="1477437"/>
    <lineage>
        <taxon>Bacteria</taxon>
        <taxon>Pseudomonadati</taxon>
        <taxon>Bacteroidota</taxon>
        <taxon>Sphingobacteriia</taxon>
        <taxon>Sphingobacteriales</taxon>
        <taxon>Sphingobacteriaceae</taxon>
        <taxon>Parapedobacter</taxon>
    </lineage>
</organism>
<dbReference type="InterPro" id="IPR001173">
    <property type="entry name" value="Glyco_trans_2-like"/>
</dbReference>
<evidence type="ECO:0000259" key="1">
    <source>
        <dbReference type="Pfam" id="PF00535"/>
    </source>
</evidence>
<sequence length="346" mass="39955">MESDERTEMKKQSSNDLQRGISVILCTYNGADKLPATIRHLALQQMSPNMPWEIIFVDNNSSDGSFEVARAAWDSYGAAKVEFVALRETKPAKYYALQTALAHARFSYFVICDDDNWLANDYLSRVFSILEYHPEVGAVGGQGIPVFPEHWNSPSWFASYSEGYAVGPQANQTGYVTKRGYLWGAGLGSRTTLYRSFYEKYPSFLLLHDDPSIMTTEDTEYCLRLILRGYDLYYDSALKFQHFIPEDKLTENYMHALYKKNHEGFVVTGNYYLAVKLFDKRGKIRLLNKLRLKLLTPLRLWLARTHKKRIREQTIMAYLYPSVARKNLIVLHVLAFLKDETIARFP</sequence>
<feature type="domain" description="Glycosyltransferase 2-like" evidence="1">
    <location>
        <begin position="22"/>
        <end position="142"/>
    </location>
</feature>
<evidence type="ECO:0000313" key="3">
    <source>
        <dbReference type="Proteomes" id="UP000198670"/>
    </source>
</evidence>
<dbReference type="EMBL" id="FOQO01000008">
    <property type="protein sequence ID" value="SFJ23390.1"/>
    <property type="molecule type" value="Genomic_DNA"/>
</dbReference>
<dbReference type="Gene3D" id="3.90.550.10">
    <property type="entry name" value="Spore Coat Polysaccharide Biosynthesis Protein SpsA, Chain A"/>
    <property type="match status" value="1"/>
</dbReference>
<reference evidence="2 3" key="1">
    <citation type="submission" date="2016-10" db="EMBL/GenBank/DDBJ databases">
        <authorList>
            <person name="de Groot N.N."/>
        </authorList>
    </citation>
    <scope>NUCLEOTIDE SEQUENCE [LARGE SCALE GENOMIC DNA]</scope>
    <source>
        <strain evidence="2 3">RK1</strain>
    </source>
</reference>
<dbReference type="PANTHER" id="PTHR22916">
    <property type="entry name" value="GLYCOSYLTRANSFERASE"/>
    <property type="match status" value="1"/>
</dbReference>
<dbReference type="CDD" id="cd00761">
    <property type="entry name" value="Glyco_tranf_GTA_type"/>
    <property type="match status" value="1"/>
</dbReference>
<gene>
    <name evidence="2" type="ORF">SAMN05444682_108116</name>
</gene>
<name>A0A1I3PPY4_9SPHI</name>
<dbReference type="SUPFAM" id="SSF53448">
    <property type="entry name" value="Nucleotide-diphospho-sugar transferases"/>
    <property type="match status" value="1"/>
</dbReference>
<dbReference type="STRING" id="1477437.SAMN05444682_108116"/>
<protein>
    <submittedName>
        <fullName evidence="2">Glycosyltransferase, GT2 family</fullName>
    </submittedName>
</protein>
<accession>A0A1I3PPY4</accession>
<dbReference type="InterPro" id="IPR029044">
    <property type="entry name" value="Nucleotide-diphossugar_trans"/>
</dbReference>